<evidence type="ECO:0000313" key="2">
    <source>
        <dbReference type="Proteomes" id="UP000789702"/>
    </source>
</evidence>
<dbReference type="EMBL" id="CAJVPU010011225">
    <property type="protein sequence ID" value="CAG8612757.1"/>
    <property type="molecule type" value="Genomic_DNA"/>
</dbReference>
<comment type="caution">
    <text evidence="1">The sequence shown here is derived from an EMBL/GenBank/DDBJ whole genome shotgun (WGS) entry which is preliminary data.</text>
</comment>
<protein>
    <submittedName>
        <fullName evidence="1">13531_t:CDS:1</fullName>
    </submittedName>
</protein>
<evidence type="ECO:0000313" key="1">
    <source>
        <dbReference type="EMBL" id="CAG8612757.1"/>
    </source>
</evidence>
<accession>A0ACA9MUH9</accession>
<dbReference type="Proteomes" id="UP000789702">
    <property type="component" value="Unassembled WGS sequence"/>
</dbReference>
<sequence length="205" mass="24404">MSEIDSNFPEYCSDEEDLYNQEFDDEIEENSNIYNDDEKNINEDIENEDDQVNELDIEDKQFEEATIILSSQKYSTIAYAYIILLAIKKDLESDKGNNYILQDVVNNMFDKLIIYWDELEESIHISAFLDPRYKKYCFLNKTTEEIFLPIQEKLTKYQPKNLNLQSPKKISSFFQCLKENTQIDEQNDEVYKYWILSEASKILIL</sequence>
<proteinExistence type="predicted"/>
<name>A0ACA9MUH9_9GLOM</name>
<reference evidence="1" key="1">
    <citation type="submission" date="2021-06" db="EMBL/GenBank/DDBJ databases">
        <authorList>
            <person name="Kallberg Y."/>
            <person name="Tangrot J."/>
            <person name="Rosling A."/>
        </authorList>
    </citation>
    <scope>NUCLEOTIDE SEQUENCE</scope>
    <source>
        <strain evidence="1">IL203A</strain>
    </source>
</reference>
<gene>
    <name evidence="1" type="ORF">DHETER_LOCUS7701</name>
</gene>
<organism evidence="1 2">
    <name type="scientific">Dentiscutata heterogama</name>
    <dbReference type="NCBI Taxonomy" id="1316150"/>
    <lineage>
        <taxon>Eukaryota</taxon>
        <taxon>Fungi</taxon>
        <taxon>Fungi incertae sedis</taxon>
        <taxon>Mucoromycota</taxon>
        <taxon>Glomeromycotina</taxon>
        <taxon>Glomeromycetes</taxon>
        <taxon>Diversisporales</taxon>
        <taxon>Gigasporaceae</taxon>
        <taxon>Dentiscutata</taxon>
    </lineage>
</organism>
<keyword evidence="2" id="KW-1185">Reference proteome</keyword>